<dbReference type="Pfam" id="PF10246">
    <property type="entry name" value="MRP-S35"/>
    <property type="match status" value="1"/>
</dbReference>
<accession>A0AAV2TA48</accession>
<dbReference type="Proteomes" id="UP001497525">
    <property type="component" value="Unassembled WGS sequence"/>
</dbReference>
<comment type="caution">
    <text evidence="2">The sequence shown here is derived from an EMBL/GenBank/DDBJ whole genome shotgun (WGS) entry which is preliminary data.</text>
</comment>
<dbReference type="PANTHER" id="PTHR13447">
    <property type="entry name" value="MITOCHONDRIAL 28S RIBOSOMAL PROTEIN S28"/>
    <property type="match status" value="1"/>
</dbReference>
<gene>
    <name evidence="2" type="ORF">CDAUBV1_LOCUS6978</name>
</gene>
<name>A0AAV2TA48_CALDB</name>
<feature type="region of interest" description="Disordered" evidence="1">
    <location>
        <begin position="125"/>
        <end position="148"/>
    </location>
</feature>
<reference evidence="2" key="1">
    <citation type="submission" date="2024-06" db="EMBL/GenBank/DDBJ databases">
        <authorList>
            <person name="Liu X."/>
            <person name="Lenzi L."/>
            <person name="Haldenby T S."/>
            <person name="Uol C."/>
        </authorList>
    </citation>
    <scope>NUCLEOTIDE SEQUENCE</scope>
</reference>
<evidence type="ECO:0000313" key="2">
    <source>
        <dbReference type="EMBL" id="CAL5133731.1"/>
    </source>
</evidence>
<protein>
    <submittedName>
        <fullName evidence="2">Uncharacterized protein</fullName>
    </submittedName>
</protein>
<dbReference type="InterPro" id="IPR019375">
    <property type="entry name" value="Ribosomal_bS1m"/>
</dbReference>
<proteinExistence type="predicted"/>
<evidence type="ECO:0000256" key="1">
    <source>
        <dbReference type="SAM" id="MobiDB-lite"/>
    </source>
</evidence>
<organism evidence="2 3">
    <name type="scientific">Calicophoron daubneyi</name>
    <name type="common">Rumen fluke</name>
    <name type="synonym">Paramphistomum daubneyi</name>
    <dbReference type="NCBI Taxonomy" id="300641"/>
    <lineage>
        <taxon>Eukaryota</taxon>
        <taxon>Metazoa</taxon>
        <taxon>Spiralia</taxon>
        <taxon>Lophotrochozoa</taxon>
        <taxon>Platyhelminthes</taxon>
        <taxon>Trematoda</taxon>
        <taxon>Digenea</taxon>
        <taxon>Plagiorchiida</taxon>
        <taxon>Pronocephalata</taxon>
        <taxon>Paramphistomoidea</taxon>
        <taxon>Paramphistomidae</taxon>
        <taxon>Calicophoron</taxon>
    </lineage>
</organism>
<sequence>MPICFLIVCGGSFHFARPWPLYSPPTWYVTHAIGGRLSQKPKSGRIKLYGIPRTPEMLRQWVQKLPRMSIVVVRCSGTHSESPSESDQQAVTDKLTKLFKKAAEFIDAERREAELTNLQTVAPETHSSNSVGHTKQGDGATVKGDRPPSTAVSFVPFTMGRLLHQMNIHSFTSKRGPSDEQSFATLLRSSPFVQLGNFDGREVLGVVIENVNDTDLYIDFGGKFHCVCPQPTGQHYPRGSLVRIRLHDPEMTNQFMINTKAISLCEADATLLGPYRGRLTRTKTEEATTPVEAEDTWGTVRPATEDDSVSVENWKLF</sequence>
<dbReference type="EMBL" id="CAXLJL010000157">
    <property type="protein sequence ID" value="CAL5133731.1"/>
    <property type="molecule type" value="Genomic_DNA"/>
</dbReference>
<dbReference type="AlphaFoldDB" id="A0AAV2TA48"/>
<dbReference type="PANTHER" id="PTHR13447:SF2">
    <property type="entry name" value="SMALL RIBOSOMAL SUBUNIT PROTEIN BS1M"/>
    <property type="match status" value="1"/>
</dbReference>
<dbReference type="GO" id="GO:0005763">
    <property type="term" value="C:mitochondrial small ribosomal subunit"/>
    <property type="evidence" value="ECO:0007669"/>
    <property type="project" value="TreeGrafter"/>
</dbReference>
<evidence type="ECO:0000313" key="3">
    <source>
        <dbReference type="Proteomes" id="UP001497525"/>
    </source>
</evidence>